<evidence type="ECO:0000259" key="5">
    <source>
        <dbReference type="Pfam" id="PF13847"/>
    </source>
</evidence>
<dbReference type="EC" id="2.1.1.297" evidence="4"/>
<feature type="binding site" evidence="4">
    <location>
        <position position="211"/>
    </location>
    <ligand>
        <name>S-adenosyl-L-methionine</name>
        <dbReference type="ChEBI" id="CHEBI:59789"/>
    </ligand>
</feature>
<dbReference type="InterPro" id="IPR052663">
    <property type="entry name" value="RF_glutamine_MTase_cyano"/>
</dbReference>
<dbReference type="InterPro" id="IPR025714">
    <property type="entry name" value="Methyltranfer_dom"/>
</dbReference>
<evidence type="ECO:0000313" key="7">
    <source>
        <dbReference type="Proteomes" id="UP000218238"/>
    </source>
</evidence>
<dbReference type="GO" id="GO:0032259">
    <property type="term" value="P:methylation"/>
    <property type="evidence" value="ECO:0007669"/>
    <property type="project" value="UniProtKB-KW"/>
</dbReference>
<feature type="binding site" evidence="4">
    <location>
        <position position="165"/>
    </location>
    <ligand>
        <name>S-adenosyl-L-methionine</name>
        <dbReference type="ChEBI" id="CHEBI:59789"/>
    </ligand>
</feature>
<dbReference type="Pfam" id="PF13847">
    <property type="entry name" value="Methyltransf_31"/>
    <property type="match status" value="1"/>
</dbReference>
<dbReference type="HAMAP" id="MF_02126">
    <property type="entry name" value="RF_methyltr_PrmC"/>
    <property type="match status" value="1"/>
</dbReference>
<comment type="catalytic activity">
    <reaction evidence="4">
        <text>L-glutaminyl-[peptide chain release factor] + S-adenosyl-L-methionine = N(5)-methyl-L-glutaminyl-[peptide chain release factor] + S-adenosyl-L-homocysteine + H(+)</text>
        <dbReference type="Rhea" id="RHEA:42896"/>
        <dbReference type="Rhea" id="RHEA-COMP:10271"/>
        <dbReference type="Rhea" id="RHEA-COMP:10272"/>
        <dbReference type="ChEBI" id="CHEBI:15378"/>
        <dbReference type="ChEBI" id="CHEBI:30011"/>
        <dbReference type="ChEBI" id="CHEBI:57856"/>
        <dbReference type="ChEBI" id="CHEBI:59789"/>
        <dbReference type="ChEBI" id="CHEBI:61891"/>
        <dbReference type="EC" id="2.1.1.297"/>
    </reaction>
</comment>
<dbReference type="PROSITE" id="PS00092">
    <property type="entry name" value="N6_MTASE"/>
    <property type="match status" value="1"/>
</dbReference>
<dbReference type="PANTHER" id="PTHR47441:SF3">
    <property type="entry name" value="RELEASE FACTOR GLUTAMINE METHYLTRANSFERASE"/>
    <property type="match status" value="1"/>
</dbReference>
<dbReference type="GO" id="GO:0003676">
    <property type="term" value="F:nucleic acid binding"/>
    <property type="evidence" value="ECO:0007669"/>
    <property type="project" value="InterPro"/>
</dbReference>
<dbReference type="EMBL" id="NTFS01000292">
    <property type="protein sequence ID" value="PAX52032.1"/>
    <property type="molecule type" value="Genomic_DNA"/>
</dbReference>
<organism evidence="6 7">
    <name type="scientific">Brunnivagina elsteri CCALA 953</name>
    <dbReference type="NCBI Taxonomy" id="987040"/>
    <lineage>
        <taxon>Bacteria</taxon>
        <taxon>Bacillati</taxon>
        <taxon>Cyanobacteriota</taxon>
        <taxon>Cyanophyceae</taxon>
        <taxon>Nostocales</taxon>
        <taxon>Calotrichaceae</taxon>
        <taxon>Brunnivagina</taxon>
    </lineage>
</organism>
<accession>A0A2A2TE70</accession>
<comment type="function">
    <text evidence="4">Methylates the class 1 translation termination release factors RF1/PrfA and RF2/PrfB on the glutamine residue of the universally conserved GGQ motif.</text>
</comment>
<keyword evidence="7" id="KW-1185">Reference proteome</keyword>
<reference evidence="6 7" key="1">
    <citation type="submission" date="2017-08" db="EMBL/GenBank/DDBJ databases">
        <title>Draft genome sequence of filamentous cyanobacterium Calothrix elsteri CCALA 953.</title>
        <authorList>
            <person name="Gagunashvili A.N."/>
            <person name="Elster J."/>
            <person name="Andresson O.S."/>
        </authorList>
    </citation>
    <scope>NUCLEOTIDE SEQUENCE [LARGE SCALE GENOMIC DNA]</scope>
    <source>
        <strain evidence="6 7">CCALA 953</strain>
    </source>
</reference>
<dbReference type="Gene3D" id="3.40.50.150">
    <property type="entry name" value="Vaccinia Virus protein VP39"/>
    <property type="match status" value="1"/>
</dbReference>
<keyword evidence="1 4" id="KW-0489">Methyltransferase</keyword>
<dbReference type="InterPro" id="IPR029063">
    <property type="entry name" value="SAM-dependent_MTases_sf"/>
</dbReference>
<dbReference type="InterPro" id="IPR019874">
    <property type="entry name" value="RF_methyltr_PrmC"/>
</dbReference>
<dbReference type="RefSeq" id="WP_095723640.1">
    <property type="nucleotide sequence ID" value="NZ_NTFS01000292.1"/>
</dbReference>
<dbReference type="InterPro" id="IPR002052">
    <property type="entry name" value="DNA_methylase_N6_adenine_CS"/>
</dbReference>
<dbReference type="InterPro" id="IPR004556">
    <property type="entry name" value="HemK-like"/>
</dbReference>
<dbReference type="CDD" id="cd02440">
    <property type="entry name" value="AdoMet_MTases"/>
    <property type="match status" value="1"/>
</dbReference>
<evidence type="ECO:0000256" key="1">
    <source>
        <dbReference type="ARBA" id="ARBA00022603"/>
    </source>
</evidence>
<evidence type="ECO:0000313" key="6">
    <source>
        <dbReference type="EMBL" id="PAX52032.1"/>
    </source>
</evidence>
<dbReference type="OrthoDB" id="9800643at2"/>
<gene>
    <name evidence="4 6" type="primary">prmC</name>
    <name evidence="6" type="ORF">CK510_21500</name>
</gene>
<evidence type="ECO:0000256" key="4">
    <source>
        <dbReference type="HAMAP-Rule" id="MF_02126"/>
    </source>
</evidence>
<evidence type="ECO:0000256" key="3">
    <source>
        <dbReference type="ARBA" id="ARBA00022691"/>
    </source>
</evidence>
<proteinExistence type="inferred from homology"/>
<dbReference type="PANTHER" id="PTHR47441">
    <property type="match status" value="1"/>
</dbReference>
<dbReference type="SUPFAM" id="SSF53335">
    <property type="entry name" value="S-adenosyl-L-methionine-dependent methyltransferases"/>
    <property type="match status" value="1"/>
</dbReference>
<protein>
    <recommendedName>
        <fullName evidence="4">Release factor glutamine methyltransferase</fullName>
        <shortName evidence="4">RF MTase</shortName>
        <ecNumber evidence="4">2.1.1.297</ecNumber>
    </recommendedName>
    <alternativeName>
        <fullName evidence="4">N5-glutamine methyltransferase PrmC</fullName>
    </alternativeName>
    <alternativeName>
        <fullName evidence="4">Protein-(glutamine-N5) MTase PrmC</fullName>
    </alternativeName>
    <alternativeName>
        <fullName evidence="4">Protein-glutamine N-methyltransferase PrmC</fullName>
    </alternativeName>
</protein>
<dbReference type="AlphaFoldDB" id="A0A2A2TE70"/>
<keyword evidence="2 4" id="KW-0808">Transferase</keyword>
<feature type="binding site" evidence="4">
    <location>
        <position position="194"/>
    </location>
    <ligand>
        <name>S-adenosyl-L-methionine</name>
        <dbReference type="ChEBI" id="CHEBI:59789"/>
    </ligand>
</feature>
<feature type="binding site" evidence="4">
    <location>
        <begin position="142"/>
        <end position="146"/>
    </location>
    <ligand>
        <name>S-adenosyl-L-methionine</name>
        <dbReference type="ChEBI" id="CHEBI:59789"/>
    </ligand>
</feature>
<feature type="binding site" evidence="4">
    <location>
        <begin position="211"/>
        <end position="214"/>
    </location>
    <ligand>
        <name>substrate</name>
    </ligand>
</feature>
<comment type="similarity">
    <text evidence="4">Belongs to the protein N5-glutamine methyltransferase family. PrmC subfamily.</text>
</comment>
<sequence>MTNSQFINLISGEELWLWRNAAIIGAIAHNIEPREVDWLLREIAGLDSLVLRLELYKEQPEIEMSLSLKDLDVLWQRRLHERLPVQYIAGVANWRQFQLQVTPAVLIPRQETELLIDLALAATENNKTNNKSLRNGNWADLGTGSGAISIGLADIFPSATIHAVDFSIEALEIAQKNAENLSFSSRIKFDQGSWWEPLASLKGKFSGMISNPPYIPSDTVLILDPEVANHEPHLALDGGIDGLEYIRHLIQVSPEYLQSGGVWLIEMMVGQAGIVRELLEKNGNYCDIQIHQDLAGIERFAIAFIK</sequence>
<comment type="caution">
    <text evidence="6">The sequence shown here is derived from an EMBL/GenBank/DDBJ whole genome shotgun (WGS) entry which is preliminary data.</text>
</comment>
<name>A0A2A2TE70_9CYAN</name>
<evidence type="ECO:0000256" key="2">
    <source>
        <dbReference type="ARBA" id="ARBA00022679"/>
    </source>
</evidence>
<dbReference type="GO" id="GO:0102559">
    <property type="term" value="F:peptide chain release factor N(5)-glutamine methyltransferase activity"/>
    <property type="evidence" value="ECO:0007669"/>
    <property type="project" value="UniProtKB-EC"/>
</dbReference>
<dbReference type="Proteomes" id="UP000218238">
    <property type="component" value="Unassembled WGS sequence"/>
</dbReference>
<dbReference type="NCBIfam" id="TIGR00536">
    <property type="entry name" value="hemK_fam"/>
    <property type="match status" value="1"/>
</dbReference>
<feature type="domain" description="Methyltransferase" evidence="5">
    <location>
        <begin position="139"/>
        <end position="226"/>
    </location>
</feature>
<dbReference type="NCBIfam" id="TIGR03534">
    <property type="entry name" value="RF_mod_PrmC"/>
    <property type="match status" value="1"/>
</dbReference>
<keyword evidence="3 4" id="KW-0949">S-adenosyl-L-methionine</keyword>